<dbReference type="OrthoDB" id="5189674at2"/>
<organism evidence="2 3">
    <name type="scientific">Jiangella alba</name>
    <dbReference type="NCBI Taxonomy" id="561176"/>
    <lineage>
        <taxon>Bacteria</taxon>
        <taxon>Bacillati</taxon>
        <taxon>Actinomycetota</taxon>
        <taxon>Actinomycetes</taxon>
        <taxon>Jiangellales</taxon>
        <taxon>Jiangellaceae</taxon>
        <taxon>Jiangella</taxon>
    </lineage>
</organism>
<reference evidence="3" key="1">
    <citation type="submission" date="2016-10" db="EMBL/GenBank/DDBJ databases">
        <authorList>
            <person name="Varghese N."/>
            <person name="Submissions S."/>
        </authorList>
    </citation>
    <scope>NUCLEOTIDE SEQUENCE [LARGE SCALE GENOMIC DNA]</scope>
    <source>
        <strain evidence="3">DSM 45237</strain>
    </source>
</reference>
<evidence type="ECO:0000256" key="1">
    <source>
        <dbReference type="SAM" id="SignalP"/>
    </source>
</evidence>
<feature type="chain" id="PRO_5039251576" description="Peptidase inhibitor family I36" evidence="1">
    <location>
        <begin position="29"/>
        <end position="160"/>
    </location>
</feature>
<dbReference type="AlphaFoldDB" id="A0A1H5PW98"/>
<evidence type="ECO:0000313" key="2">
    <source>
        <dbReference type="EMBL" id="SEF18142.1"/>
    </source>
</evidence>
<dbReference type="Proteomes" id="UP000181980">
    <property type="component" value="Unassembled WGS sequence"/>
</dbReference>
<dbReference type="EMBL" id="FNUC01000004">
    <property type="protein sequence ID" value="SEF18142.1"/>
    <property type="molecule type" value="Genomic_DNA"/>
</dbReference>
<keyword evidence="1" id="KW-0732">Signal</keyword>
<evidence type="ECO:0008006" key="4">
    <source>
        <dbReference type="Google" id="ProtNLM"/>
    </source>
</evidence>
<dbReference type="RefSeq" id="WP_069112234.1">
    <property type="nucleotide sequence ID" value="NZ_FNUC01000004.1"/>
</dbReference>
<keyword evidence="3" id="KW-1185">Reference proteome</keyword>
<accession>A0A1H5PW98</accession>
<gene>
    <name evidence="2" type="ORF">SAMN04488561_6245</name>
</gene>
<sequence length="160" mass="17383">MSVTTRLRRRVAGVVAAAACAVTSLVVAAGPADAASLWHCQGTTTTETCTRVTSAPASGVRVYDRITGRTYTLYNGDSVYIRYWYRDTSGLCGVNGDPYVWQAYWTSADGQQHRVMIGDYYLATGPESYWRDFRSPYGGTLGSWYGGTGSGTCNVFRPGN</sequence>
<protein>
    <recommendedName>
        <fullName evidence="4">Peptidase inhibitor family I36</fullName>
    </recommendedName>
</protein>
<evidence type="ECO:0000313" key="3">
    <source>
        <dbReference type="Proteomes" id="UP000181980"/>
    </source>
</evidence>
<proteinExistence type="predicted"/>
<name>A0A1H5PW98_9ACTN</name>
<feature type="signal peptide" evidence="1">
    <location>
        <begin position="1"/>
        <end position="28"/>
    </location>
</feature>